<dbReference type="EMBL" id="GBXM01011401">
    <property type="protein sequence ID" value="JAH97176.1"/>
    <property type="molecule type" value="Transcribed_RNA"/>
</dbReference>
<evidence type="ECO:0000313" key="1">
    <source>
        <dbReference type="EMBL" id="JAH97176.1"/>
    </source>
</evidence>
<proteinExistence type="predicted"/>
<sequence length="134" mass="15507">MCPSHKKATVWDSLVQKILAKPLLSSMVKQLVSHHWGFIGNFHGLLYFLHHSDRQFRKHTGDLLISDWCKSGSGGHFVLTLQRLVWPSCEPACRCLKHVIVQALSVSEIQLRDVSFFIYCIIIVVKVKSYQYYY</sequence>
<reference evidence="1" key="2">
    <citation type="journal article" date="2015" name="Fish Shellfish Immunol.">
        <title>Early steps in the European eel (Anguilla anguilla)-Vibrio vulnificus interaction in the gills: Role of the RtxA13 toxin.</title>
        <authorList>
            <person name="Callol A."/>
            <person name="Pajuelo D."/>
            <person name="Ebbesson L."/>
            <person name="Teles M."/>
            <person name="MacKenzie S."/>
            <person name="Amaro C."/>
        </authorList>
    </citation>
    <scope>NUCLEOTIDE SEQUENCE</scope>
</reference>
<reference evidence="1" key="1">
    <citation type="submission" date="2014-11" db="EMBL/GenBank/DDBJ databases">
        <authorList>
            <person name="Amaro Gonzalez C."/>
        </authorList>
    </citation>
    <scope>NUCLEOTIDE SEQUENCE</scope>
</reference>
<protein>
    <submittedName>
        <fullName evidence="1">Uncharacterized protein</fullName>
    </submittedName>
</protein>
<organism evidence="1">
    <name type="scientific">Anguilla anguilla</name>
    <name type="common">European freshwater eel</name>
    <name type="synonym">Muraena anguilla</name>
    <dbReference type="NCBI Taxonomy" id="7936"/>
    <lineage>
        <taxon>Eukaryota</taxon>
        <taxon>Metazoa</taxon>
        <taxon>Chordata</taxon>
        <taxon>Craniata</taxon>
        <taxon>Vertebrata</taxon>
        <taxon>Euteleostomi</taxon>
        <taxon>Actinopterygii</taxon>
        <taxon>Neopterygii</taxon>
        <taxon>Teleostei</taxon>
        <taxon>Anguilliformes</taxon>
        <taxon>Anguillidae</taxon>
        <taxon>Anguilla</taxon>
    </lineage>
</organism>
<accession>A0A0E9X3W7</accession>
<dbReference type="AlphaFoldDB" id="A0A0E9X3W7"/>
<name>A0A0E9X3W7_ANGAN</name>